<dbReference type="AlphaFoldDB" id="A0A1I2GSJ8"/>
<evidence type="ECO:0000313" key="2">
    <source>
        <dbReference type="EMBL" id="SFF20163.1"/>
    </source>
</evidence>
<dbReference type="PANTHER" id="PTHR46580:SF2">
    <property type="entry name" value="MAM DOMAIN-CONTAINING PROTEIN"/>
    <property type="match status" value="1"/>
</dbReference>
<dbReference type="SUPFAM" id="SSF55486">
    <property type="entry name" value="Metalloproteases ('zincins'), catalytic domain"/>
    <property type="match status" value="1"/>
</dbReference>
<gene>
    <name evidence="2" type="ORF">SAMN02745121_07490</name>
</gene>
<organism evidence="2 3">
    <name type="scientific">Nannocystis exedens</name>
    <dbReference type="NCBI Taxonomy" id="54"/>
    <lineage>
        <taxon>Bacteria</taxon>
        <taxon>Pseudomonadati</taxon>
        <taxon>Myxococcota</taxon>
        <taxon>Polyangia</taxon>
        <taxon>Nannocystales</taxon>
        <taxon>Nannocystaceae</taxon>
        <taxon>Nannocystis</taxon>
    </lineage>
</organism>
<dbReference type="Proteomes" id="UP000199400">
    <property type="component" value="Unassembled WGS sequence"/>
</dbReference>
<keyword evidence="3" id="KW-1185">Reference proteome</keyword>
<dbReference type="InterPro" id="IPR013517">
    <property type="entry name" value="FG-GAP"/>
</dbReference>
<accession>A0A1I2GSJ8</accession>
<evidence type="ECO:0000256" key="1">
    <source>
        <dbReference type="ARBA" id="ARBA00022729"/>
    </source>
</evidence>
<dbReference type="InterPro" id="IPR024079">
    <property type="entry name" value="MetalloPept_cat_dom_sf"/>
</dbReference>
<dbReference type="SUPFAM" id="SSF69318">
    <property type="entry name" value="Integrin alpha N-terminal domain"/>
    <property type="match status" value="1"/>
</dbReference>
<sequence>MYLVKICLIAAIAPACERADEAADDETTFEEFRDATERSVDYPQLFVVEGDMLMSEDQLRSYFDRRIQPRAYSTKGTDGHNAAWRVDRKLTLTYCVDAVTGDANGGFTPAEHALVVAAMKQASLEWELAGDVNFIHRPSADTGDCDFPSADVYFTVEKSAATGCGMNAFGPGGLAQPDPIIRVVTITQDAVDGCNDPLSATFTLLEGLRHELGHVIGLEHEHYRNTGVDNPRCDDTEFVNFQKLSEIDPASVMWYDFCDGGEGTHSSLTRRDAAAARFLYNLPKSGWLRTSAAGPALPQWANYDSNARSDIFWYAPGGPEQFSFSQGGGAFTLSNSLSSAPLAHHKPLVGQYDSGSLSDVLLHTQGPNASEETLFLKQANNLSFTASALSLSDSLVVPLVGQFAGTDRTDILFFGVTGGLIHWVSNGNGTFTEHTVFVPIIGEPTRWYSPVAGDFDGDGFTDIFAYHSDVDTNVSPDKSKFWRSLGNGTFTSTDVNHTAKGIQGSNTSPFFYAMTVGDFNGNGPQDILWYSPTAPGSNVVIWRNGASMAEFVASQSLAGKFKVFSGDFNGDATTDVFWYNQNEGPSDHDIVWLQNGDFSHTGVTVDVGNNELLPVLGDYDNNGTTDIYWWDPVGTDRVWISDGDGTFTETSVASDPTGYPVGYGLQ</sequence>
<dbReference type="EMBL" id="FOMX01000034">
    <property type="protein sequence ID" value="SFF20163.1"/>
    <property type="molecule type" value="Genomic_DNA"/>
</dbReference>
<dbReference type="Pfam" id="PF13517">
    <property type="entry name" value="FG-GAP_3"/>
    <property type="match status" value="1"/>
</dbReference>
<dbReference type="GO" id="GO:0008237">
    <property type="term" value="F:metallopeptidase activity"/>
    <property type="evidence" value="ECO:0007669"/>
    <property type="project" value="InterPro"/>
</dbReference>
<dbReference type="PANTHER" id="PTHR46580">
    <property type="entry name" value="SENSOR KINASE-RELATED"/>
    <property type="match status" value="1"/>
</dbReference>
<dbReference type="STRING" id="54.SAMN02745121_07490"/>
<dbReference type="InterPro" id="IPR028994">
    <property type="entry name" value="Integrin_alpha_N"/>
</dbReference>
<proteinExistence type="predicted"/>
<dbReference type="Gene3D" id="2.130.10.130">
    <property type="entry name" value="Integrin alpha, N-terminal"/>
    <property type="match status" value="1"/>
</dbReference>
<protein>
    <submittedName>
        <fullName evidence="2">Repeat domain-containing protein</fullName>
    </submittedName>
</protein>
<dbReference type="Gene3D" id="3.40.390.10">
    <property type="entry name" value="Collagenase (Catalytic Domain)"/>
    <property type="match status" value="1"/>
</dbReference>
<keyword evidence="1" id="KW-0732">Signal</keyword>
<dbReference type="OrthoDB" id="5289073at2"/>
<name>A0A1I2GSJ8_9BACT</name>
<reference evidence="3" key="1">
    <citation type="submission" date="2016-10" db="EMBL/GenBank/DDBJ databases">
        <authorList>
            <person name="Varghese N."/>
            <person name="Submissions S."/>
        </authorList>
    </citation>
    <scope>NUCLEOTIDE SEQUENCE [LARGE SCALE GENOMIC DNA]</scope>
    <source>
        <strain evidence="3">ATCC 25963</strain>
    </source>
</reference>
<dbReference type="RefSeq" id="WP_143141246.1">
    <property type="nucleotide sequence ID" value="NZ_FOMX01000034.1"/>
</dbReference>
<evidence type="ECO:0000313" key="3">
    <source>
        <dbReference type="Proteomes" id="UP000199400"/>
    </source>
</evidence>